<feature type="region of interest" description="Disordered" evidence="1">
    <location>
        <begin position="342"/>
        <end position="370"/>
    </location>
</feature>
<reference evidence="3" key="1">
    <citation type="submission" date="2020-01" db="EMBL/GenBank/DDBJ databases">
        <authorList>
            <consortium name="DOE Joint Genome Institute"/>
            <person name="Haridas S."/>
            <person name="Albert R."/>
            <person name="Binder M."/>
            <person name="Bloem J."/>
            <person name="Labutti K."/>
            <person name="Salamov A."/>
            <person name="Andreopoulos B."/>
            <person name="Baker S.E."/>
            <person name="Barry K."/>
            <person name="Bills G."/>
            <person name="Bluhm B.H."/>
            <person name="Cannon C."/>
            <person name="Castanera R."/>
            <person name="Culley D.E."/>
            <person name="Daum C."/>
            <person name="Ezra D."/>
            <person name="Gonzalez J.B."/>
            <person name="Henrissat B."/>
            <person name="Kuo A."/>
            <person name="Liang C."/>
            <person name="Lipzen A."/>
            <person name="Lutzoni F."/>
            <person name="Magnuson J."/>
            <person name="Mondo S."/>
            <person name="Nolan M."/>
            <person name="Ohm R."/>
            <person name="Pangilinan J."/>
            <person name="Park H.-J."/>
            <person name="Ramirez L."/>
            <person name="Alfaro M."/>
            <person name="Sun H."/>
            <person name="Tritt A."/>
            <person name="Yoshinaga Y."/>
            <person name="Zwiers L.-H."/>
            <person name="Turgeon B.G."/>
            <person name="Goodwin S.B."/>
            <person name="Spatafora J.W."/>
            <person name="Crous P.W."/>
            <person name="Grigoriev I.V."/>
        </authorList>
    </citation>
    <scope>NUCLEOTIDE SEQUENCE</scope>
    <source>
        <strain evidence="3">IPT5</strain>
    </source>
</reference>
<dbReference type="Proteomes" id="UP000799423">
    <property type="component" value="Unassembled WGS sequence"/>
</dbReference>
<gene>
    <name evidence="3" type="ORF">T440DRAFT_399861</name>
</gene>
<feature type="compositionally biased region" description="Polar residues" evidence="1">
    <location>
        <begin position="441"/>
        <end position="451"/>
    </location>
</feature>
<feature type="signal peptide" evidence="2">
    <location>
        <begin position="1"/>
        <end position="29"/>
    </location>
</feature>
<evidence type="ECO:0000313" key="3">
    <source>
        <dbReference type="EMBL" id="KAF2849116.1"/>
    </source>
</evidence>
<proteinExistence type="predicted"/>
<accession>A0A6A7B0P8</accession>
<keyword evidence="2" id="KW-0732">Signal</keyword>
<name>A0A6A7B0P8_9PLEO</name>
<evidence type="ECO:0000313" key="4">
    <source>
        <dbReference type="Proteomes" id="UP000799423"/>
    </source>
</evidence>
<sequence>MWLIIRLHYAYRLLLIYLDHLSDFTSVEAEARSVCCYAAHTRSASTSSQQTRDKHPPSIPTDLRGPTSLARPTKPSNVASCTIANEFLRRRTRLERDPTIRPHCNCEQFGCLKGNISDDASPYSPSPLQAPVREAQLLSATRTPGTDEGHNHQIGLPEDIAHNTCTAPALQCKSHNMWRLGLDTDRMNNSIFAVLRRDPGRPTKEENIAQQPFPQEFDDLEGDESYDTQGGAQEWTANTDHQCGQEATPEICSRLSASFKDETDDNDNARSCASSTSGCRAHQVPTCNKSTSPTSDTTLYESATNSPCVHFKTGSRPWDDVPHAELKYDQVEKREVIQCEKDGNQTPTPVRRHWTRHQREPSTDSPFISARTPLPLRARARTNDGLLQLRANISHDSTVPTGVRRTHRRKISLNIPVKTPTRRPETMKHPNLGNCEESPRRTTVPSDNPSRPLTHEERELEYKHRHTFIGTTSLDDCLEALEVSATHATTKEAVARAFVTLASNEQVHARQSSTKPEGWELVPRVTSEISSIDYVAQLQVKLGSITLRQFLDLIPFDEKGEVGALRVVEAFSAASHLDAQAGVGTGRKARAFRSWMVMQS</sequence>
<dbReference type="OrthoDB" id="3786670at2759"/>
<feature type="region of interest" description="Disordered" evidence="1">
    <location>
        <begin position="420"/>
        <end position="458"/>
    </location>
</feature>
<feature type="compositionally biased region" description="Polar residues" evidence="1">
    <location>
        <begin position="285"/>
        <end position="295"/>
    </location>
</feature>
<protein>
    <submittedName>
        <fullName evidence="3">Uncharacterized protein</fullName>
    </submittedName>
</protein>
<feature type="region of interest" description="Disordered" evidence="1">
    <location>
        <begin position="259"/>
        <end position="295"/>
    </location>
</feature>
<organism evidence="3 4">
    <name type="scientific">Plenodomus tracheiphilus IPT5</name>
    <dbReference type="NCBI Taxonomy" id="1408161"/>
    <lineage>
        <taxon>Eukaryota</taxon>
        <taxon>Fungi</taxon>
        <taxon>Dikarya</taxon>
        <taxon>Ascomycota</taxon>
        <taxon>Pezizomycotina</taxon>
        <taxon>Dothideomycetes</taxon>
        <taxon>Pleosporomycetidae</taxon>
        <taxon>Pleosporales</taxon>
        <taxon>Pleosporineae</taxon>
        <taxon>Leptosphaeriaceae</taxon>
        <taxon>Plenodomus</taxon>
    </lineage>
</organism>
<evidence type="ECO:0000256" key="2">
    <source>
        <dbReference type="SAM" id="SignalP"/>
    </source>
</evidence>
<feature type="chain" id="PRO_5025348982" evidence="2">
    <location>
        <begin position="30"/>
        <end position="600"/>
    </location>
</feature>
<feature type="compositionally biased region" description="Polar residues" evidence="1">
    <location>
        <begin position="269"/>
        <end position="278"/>
    </location>
</feature>
<evidence type="ECO:0000256" key="1">
    <source>
        <dbReference type="SAM" id="MobiDB-lite"/>
    </source>
</evidence>
<dbReference type="EMBL" id="MU006313">
    <property type="protein sequence ID" value="KAF2849116.1"/>
    <property type="molecule type" value="Genomic_DNA"/>
</dbReference>
<dbReference type="AlphaFoldDB" id="A0A6A7B0P8"/>
<feature type="region of interest" description="Disordered" evidence="1">
    <location>
        <begin position="46"/>
        <end position="76"/>
    </location>
</feature>
<keyword evidence="4" id="KW-1185">Reference proteome</keyword>